<organism evidence="2 3">
    <name type="scientific">Arabis nemorensis</name>
    <dbReference type="NCBI Taxonomy" id="586526"/>
    <lineage>
        <taxon>Eukaryota</taxon>
        <taxon>Viridiplantae</taxon>
        <taxon>Streptophyta</taxon>
        <taxon>Embryophyta</taxon>
        <taxon>Tracheophyta</taxon>
        <taxon>Spermatophyta</taxon>
        <taxon>Magnoliopsida</taxon>
        <taxon>eudicotyledons</taxon>
        <taxon>Gunneridae</taxon>
        <taxon>Pentapetalae</taxon>
        <taxon>rosids</taxon>
        <taxon>malvids</taxon>
        <taxon>Brassicales</taxon>
        <taxon>Brassicaceae</taxon>
        <taxon>Arabideae</taxon>
        <taxon>Arabis</taxon>
    </lineage>
</organism>
<evidence type="ECO:0000256" key="1">
    <source>
        <dbReference type="SAM" id="MobiDB-lite"/>
    </source>
</evidence>
<gene>
    <name evidence="2" type="ORF">ANE_LOCUS5181</name>
</gene>
<comment type="caution">
    <text evidence="2">The sequence shown here is derived from an EMBL/GenBank/DDBJ whole genome shotgun (WGS) entry which is preliminary data.</text>
</comment>
<reference evidence="2" key="1">
    <citation type="submission" date="2019-07" db="EMBL/GenBank/DDBJ databases">
        <authorList>
            <person name="Dittberner H."/>
        </authorList>
    </citation>
    <scope>NUCLEOTIDE SEQUENCE [LARGE SCALE GENOMIC DNA]</scope>
</reference>
<evidence type="ECO:0000313" key="2">
    <source>
        <dbReference type="EMBL" id="VVA94736.1"/>
    </source>
</evidence>
<dbReference type="EMBL" id="CABITT030000002">
    <property type="protein sequence ID" value="VVA94736.1"/>
    <property type="molecule type" value="Genomic_DNA"/>
</dbReference>
<accession>A0A565AZB2</accession>
<name>A0A565AZB2_9BRAS</name>
<keyword evidence="3" id="KW-1185">Reference proteome</keyword>
<evidence type="ECO:0000313" key="3">
    <source>
        <dbReference type="Proteomes" id="UP000489600"/>
    </source>
</evidence>
<proteinExistence type="predicted"/>
<dbReference type="AlphaFoldDB" id="A0A565AZB2"/>
<sequence>MEKLEEAQVYLDVAQPDVTQPPPRDLEIQPEVAQPPPTDQGIQREVALQMISEMKLQVYETICHLIC</sequence>
<protein>
    <submittedName>
        <fullName evidence="2">Uncharacterized protein</fullName>
    </submittedName>
</protein>
<feature type="region of interest" description="Disordered" evidence="1">
    <location>
        <begin position="1"/>
        <end position="40"/>
    </location>
</feature>
<dbReference type="Proteomes" id="UP000489600">
    <property type="component" value="Unassembled WGS sequence"/>
</dbReference>